<dbReference type="GO" id="GO:0005874">
    <property type="term" value="C:microtubule"/>
    <property type="evidence" value="ECO:0007669"/>
    <property type="project" value="TreeGrafter"/>
</dbReference>
<dbReference type="Gene3D" id="3.40.50.300">
    <property type="entry name" value="P-loop containing nucleotide triphosphate hydrolases"/>
    <property type="match status" value="1"/>
</dbReference>
<comment type="caution">
    <text evidence="5">The sequence shown here is derived from an EMBL/GenBank/DDBJ whole genome shotgun (WGS) entry which is preliminary data.</text>
</comment>
<organism evidence="5 6">
    <name type="scientific">Stachybotrys elegans</name>
    <dbReference type="NCBI Taxonomy" id="80388"/>
    <lineage>
        <taxon>Eukaryota</taxon>
        <taxon>Fungi</taxon>
        <taxon>Dikarya</taxon>
        <taxon>Ascomycota</taxon>
        <taxon>Pezizomycotina</taxon>
        <taxon>Sordariomycetes</taxon>
        <taxon>Hypocreomycetidae</taxon>
        <taxon>Hypocreales</taxon>
        <taxon>Stachybotryaceae</taxon>
        <taxon>Stachybotrys</taxon>
    </lineage>
</organism>
<dbReference type="PROSITE" id="PS51388">
    <property type="entry name" value="GED"/>
    <property type="match status" value="1"/>
</dbReference>
<dbReference type="PANTHER" id="PTHR11566">
    <property type="entry name" value="DYNAMIN"/>
    <property type="match status" value="1"/>
</dbReference>
<evidence type="ECO:0000256" key="2">
    <source>
        <dbReference type="ARBA" id="ARBA00023134"/>
    </source>
</evidence>
<dbReference type="InterPro" id="IPR022812">
    <property type="entry name" value="Dynamin"/>
</dbReference>
<dbReference type="Pfam" id="PF00350">
    <property type="entry name" value="Dynamin_N"/>
    <property type="match status" value="1"/>
</dbReference>
<dbReference type="GO" id="GO:0000266">
    <property type="term" value="P:mitochondrial fission"/>
    <property type="evidence" value="ECO:0007669"/>
    <property type="project" value="TreeGrafter"/>
</dbReference>
<dbReference type="SUPFAM" id="SSF52540">
    <property type="entry name" value="P-loop containing nucleoside triphosphate hydrolases"/>
    <property type="match status" value="1"/>
</dbReference>
<dbReference type="GO" id="GO:0048312">
    <property type="term" value="P:intracellular distribution of mitochondria"/>
    <property type="evidence" value="ECO:0007669"/>
    <property type="project" value="TreeGrafter"/>
</dbReference>
<dbReference type="GO" id="GO:0016020">
    <property type="term" value="C:membrane"/>
    <property type="evidence" value="ECO:0007669"/>
    <property type="project" value="TreeGrafter"/>
</dbReference>
<dbReference type="AlphaFoldDB" id="A0A8K0WL69"/>
<protein>
    <submittedName>
        <fullName evidence="5">P-loop containing nucleoside triphosphate hydrolase protein</fullName>
    </submittedName>
</protein>
<dbReference type="OrthoDB" id="415706at2759"/>
<evidence type="ECO:0000256" key="1">
    <source>
        <dbReference type="ARBA" id="ARBA00022741"/>
    </source>
</evidence>
<gene>
    <name evidence="5" type="ORF">B0I35DRAFT_445601</name>
</gene>
<dbReference type="InterPro" id="IPR045063">
    <property type="entry name" value="Dynamin_N"/>
</dbReference>
<dbReference type="GO" id="GO:0005739">
    <property type="term" value="C:mitochondrion"/>
    <property type="evidence" value="ECO:0007669"/>
    <property type="project" value="TreeGrafter"/>
</dbReference>
<dbReference type="PRINTS" id="PR00195">
    <property type="entry name" value="DYNAMIN"/>
</dbReference>
<dbReference type="SMART" id="SM00053">
    <property type="entry name" value="DYNc"/>
    <property type="match status" value="1"/>
</dbReference>
<evidence type="ECO:0000256" key="3">
    <source>
        <dbReference type="SAM" id="MobiDB-lite"/>
    </source>
</evidence>
<reference evidence="5" key="1">
    <citation type="journal article" date="2021" name="Nat. Commun.">
        <title>Genetic determinants of endophytism in the Arabidopsis root mycobiome.</title>
        <authorList>
            <person name="Mesny F."/>
            <person name="Miyauchi S."/>
            <person name="Thiergart T."/>
            <person name="Pickel B."/>
            <person name="Atanasova L."/>
            <person name="Karlsson M."/>
            <person name="Huettel B."/>
            <person name="Barry K.W."/>
            <person name="Haridas S."/>
            <person name="Chen C."/>
            <person name="Bauer D."/>
            <person name="Andreopoulos W."/>
            <person name="Pangilinan J."/>
            <person name="LaButti K."/>
            <person name="Riley R."/>
            <person name="Lipzen A."/>
            <person name="Clum A."/>
            <person name="Drula E."/>
            <person name="Henrissat B."/>
            <person name="Kohler A."/>
            <person name="Grigoriev I.V."/>
            <person name="Martin F.M."/>
            <person name="Hacquard S."/>
        </authorList>
    </citation>
    <scope>NUCLEOTIDE SEQUENCE</scope>
    <source>
        <strain evidence="5">MPI-CAGE-CH-0235</strain>
    </source>
</reference>
<keyword evidence="5" id="KW-0378">Hydrolase</keyword>
<dbReference type="InterPro" id="IPR020850">
    <property type="entry name" value="GED_dom"/>
</dbReference>
<keyword evidence="1" id="KW-0547">Nucleotide-binding</keyword>
<evidence type="ECO:0000313" key="6">
    <source>
        <dbReference type="Proteomes" id="UP000813444"/>
    </source>
</evidence>
<dbReference type="InterPro" id="IPR000375">
    <property type="entry name" value="Dynamin_stalk"/>
</dbReference>
<feature type="region of interest" description="Disordered" evidence="3">
    <location>
        <begin position="1"/>
        <end position="58"/>
    </location>
</feature>
<dbReference type="GO" id="GO:0005525">
    <property type="term" value="F:GTP binding"/>
    <property type="evidence" value="ECO:0007669"/>
    <property type="project" value="InterPro"/>
</dbReference>
<proteinExistence type="predicted"/>
<dbReference type="EMBL" id="JAGPNK010000025">
    <property type="protein sequence ID" value="KAH7304159.1"/>
    <property type="molecule type" value="Genomic_DNA"/>
</dbReference>
<keyword evidence="2" id="KW-0342">GTP-binding</keyword>
<sequence length="764" mass="85714">MPSPADDTPDASAESSSPTSVNSSKIASPPTLPASDDAFVSTQEQKSNEDISADENPFDNEASRALFNAIDEIATHGERLKLEIPQLIVVGGQSTGKSSLLQTLTKYPFPIGAGCCTRFATRIVSSRAAPGTKGRVKITIVPPDIDIPGLRQVPRESYTEFSHIKESFTAEEFADIVEEASTKYMKINPGRNGANKKNFAAEVLKVEITGPNCSEFSILDIPGLFTNSASVKEGEMNAVTEMVEQYMRKRTNIVICIAAGNNDIADQGIFELARNHVEETRLIGVFTKCDRLTKEEIQMVVAHANGKVEDVPALKRHGWFVVRNQSAEDEGKPGFDPRQAEMDLFEGPEWSGIDPSRKGSMMLRRYLGKVLCRSIQDAFPNLTAKIRQRLEDAQSQMKALGEPRASHEQRRSYLADIAQDYEEECAKALSNPWQLDVDDAMVRFKIRALNDTFDKLMREKGYEYEFEDHGLNKEDCLQRMRQIVRGNFPEQPKESAFIAKIQDEVKKCSSTELPGMVHPEVIQRLYKVQTRKWREMAEMHLLEAATIVRRGAKAVLEMVCSETGGTALLHQELWEVLANFHETALNRAKANLWRYCEGDQAKPLQTTDPEFAHKLRLLKTLRVFKSFEKATMAWHDNKSSVEQGEMSAESVGALLYDAMHSSSTSNTVNDVHDTLKVYYEFSLQSFIRYIVTNIVEDFLGYLDGPLKGLTRRFVEQLPVAEIDRLAQEPRETAEKRQELKLDIKSLLAAEKCARLAIAKASMLV</sequence>
<evidence type="ECO:0000313" key="5">
    <source>
        <dbReference type="EMBL" id="KAH7304159.1"/>
    </source>
</evidence>
<dbReference type="GO" id="GO:0006897">
    <property type="term" value="P:endocytosis"/>
    <property type="evidence" value="ECO:0007669"/>
    <property type="project" value="TreeGrafter"/>
</dbReference>
<dbReference type="Pfam" id="PF01031">
    <property type="entry name" value="Dynamin_M"/>
    <property type="match status" value="1"/>
</dbReference>
<evidence type="ECO:0000259" key="4">
    <source>
        <dbReference type="PROSITE" id="PS51388"/>
    </source>
</evidence>
<feature type="domain" description="GED" evidence="4">
    <location>
        <begin position="668"/>
        <end position="761"/>
    </location>
</feature>
<dbReference type="GO" id="GO:0016559">
    <property type="term" value="P:peroxisome fission"/>
    <property type="evidence" value="ECO:0007669"/>
    <property type="project" value="TreeGrafter"/>
</dbReference>
<keyword evidence="6" id="KW-1185">Reference proteome</keyword>
<dbReference type="CDD" id="cd08771">
    <property type="entry name" value="DLP_1"/>
    <property type="match status" value="1"/>
</dbReference>
<dbReference type="Gene3D" id="1.20.120.1240">
    <property type="entry name" value="Dynamin, middle domain"/>
    <property type="match status" value="1"/>
</dbReference>
<dbReference type="Proteomes" id="UP000813444">
    <property type="component" value="Unassembled WGS sequence"/>
</dbReference>
<name>A0A8K0WL69_9HYPO</name>
<feature type="compositionally biased region" description="Polar residues" evidence="3">
    <location>
        <begin position="13"/>
        <end position="26"/>
    </location>
</feature>
<dbReference type="GO" id="GO:0008017">
    <property type="term" value="F:microtubule binding"/>
    <property type="evidence" value="ECO:0007669"/>
    <property type="project" value="TreeGrafter"/>
</dbReference>
<dbReference type="InterPro" id="IPR027417">
    <property type="entry name" value="P-loop_NTPase"/>
</dbReference>
<dbReference type="PANTHER" id="PTHR11566:SF21">
    <property type="entry name" value="DYNAMIN RELATED PROTEIN 1, ISOFORM A"/>
    <property type="match status" value="1"/>
</dbReference>
<dbReference type="InterPro" id="IPR001401">
    <property type="entry name" value="Dynamin_GTPase"/>
</dbReference>
<accession>A0A8K0WL69</accession>
<dbReference type="GO" id="GO:0003924">
    <property type="term" value="F:GTPase activity"/>
    <property type="evidence" value="ECO:0007669"/>
    <property type="project" value="InterPro"/>
</dbReference>